<evidence type="ECO:0000256" key="1">
    <source>
        <dbReference type="SAM" id="Phobius"/>
    </source>
</evidence>
<dbReference type="InterPro" id="IPR014118">
    <property type="entry name" value="T4SS_TraV"/>
</dbReference>
<dbReference type="AlphaFoldDB" id="A0A0K6ITV8"/>
<name>A0A0K6ITV8_9GAMM</name>
<gene>
    <name evidence="2" type="ORF">Ga0061065_11922</name>
</gene>
<dbReference type="Pfam" id="PF09676">
    <property type="entry name" value="TraV"/>
    <property type="match status" value="1"/>
</dbReference>
<accession>A0A0K6ITV8</accession>
<reference evidence="3" key="1">
    <citation type="submission" date="2015-08" db="EMBL/GenBank/DDBJ databases">
        <authorList>
            <person name="Varghese N."/>
        </authorList>
    </citation>
    <scope>NUCLEOTIDE SEQUENCE [LARGE SCALE GENOMIC DNA]</scope>
    <source>
        <strain evidence="3">JCM 18476</strain>
    </source>
</reference>
<keyword evidence="1" id="KW-0812">Transmembrane</keyword>
<keyword evidence="2" id="KW-0449">Lipoprotein</keyword>
<feature type="transmembrane region" description="Helical" evidence="1">
    <location>
        <begin position="45"/>
        <end position="65"/>
    </location>
</feature>
<protein>
    <submittedName>
        <fullName evidence="2">Type IV conjugative transfer system lipoprotein (TraV)</fullName>
    </submittedName>
</protein>
<organism evidence="2 3">
    <name type="scientific">Marinomonas fungiae</name>
    <dbReference type="NCBI Taxonomy" id="1137284"/>
    <lineage>
        <taxon>Bacteria</taxon>
        <taxon>Pseudomonadati</taxon>
        <taxon>Pseudomonadota</taxon>
        <taxon>Gammaproteobacteria</taxon>
        <taxon>Oceanospirillales</taxon>
        <taxon>Oceanospirillaceae</taxon>
        <taxon>Marinomonas</taxon>
    </lineage>
</organism>
<keyword evidence="3" id="KW-1185">Reference proteome</keyword>
<evidence type="ECO:0000313" key="2">
    <source>
        <dbReference type="EMBL" id="CUB06546.1"/>
    </source>
</evidence>
<dbReference type="Proteomes" id="UP000182769">
    <property type="component" value="Unassembled WGS sequence"/>
</dbReference>
<keyword evidence="1" id="KW-1133">Transmembrane helix</keyword>
<dbReference type="EMBL" id="CYHG01000019">
    <property type="protein sequence ID" value="CUB06546.1"/>
    <property type="molecule type" value="Genomic_DNA"/>
</dbReference>
<keyword evidence="1" id="KW-0472">Membrane</keyword>
<proteinExistence type="predicted"/>
<evidence type="ECO:0000313" key="3">
    <source>
        <dbReference type="Proteomes" id="UP000182769"/>
    </source>
</evidence>
<sequence>MKKYCMLLTEQGLFKTIRCVSGGMFTMTTFIQINHKCKQKTWSKVGLLLVTFASAVLSGCSSLGLGSSEYGCSGMPDGVRCLSAREVYELTSNGAALKTINAAATRLGSFSEYSQTDLETGLLSHPALPETQQSVPIRIPSRVMRIWIAPWEDERGDLNLSSYVYTEIEPRRWDIGVSVPRSVSPVLRPLQTNSEPVSVYVDGKRDNLSIYGETNK</sequence>
<dbReference type="STRING" id="1137284.GCA_001418205_03639"/>